<sequence length="105" mass="11572">MKTLTVLGADKQERITVTTSVVRIEPRLRSVSSLLARGVVVRLDILDIIGQLTPTQILVVPYQVRGAVEVTYTGSCPTRVYNVMFVIIVMDPKNLRKTVTTCAAI</sequence>
<dbReference type="AlphaFoldDB" id="A0A317U125"/>
<gene>
    <name evidence="1" type="ORF">DGG96_18955</name>
</gene>
<comment type="caution">
    <text evidence="1">The sequence shown here is derived from an EMBL/GenBank/DDBJ whole genome shotgun (WGS) entry which is preliminary data.</text>
</comment>
<evidence type="ECO:0000313" key="2">
    <source>
        <dbReference type="Proteomes" id="UP000247152"/>
    </source>
</evidence>
<evidence type="ECO:0000313" key="1">
    <source>
        <dbReference type="EMBL" id="PWY54080.1"/>
    </source>
</evidence>
<proteinExistence type="predicted"/>
<dbReference type="Proteomes" id="UP000247152">
    <property type="component" value="Unassembled WGS sequence"/>
</dbReference>
<organism evidence="1 2">
    <name type="scientific">Legionella qingyii</name>
    <dbReference type="NCBI Taxonomy" id="2184757"/>
    <lineage>
        <taxon>Bacteria</taxon>
        <taxon>Pseudomonadati</taxon>
        <taxon>Pseudomonadota</taxon>
        <taxon>Gammaproteobacteria</taxon>
        <taxon>Legionellales</taxon>
        <taxon>Legionellaceae</taxon>
        <taxon>Legionella</taxon>
    </lineage>
</organism>
<accession>A0A317U125</accession>
<reference evidence="1 2" key="1">
    <citation type="submission" date="2018-05" db="EMBL/GenBank/DDBJ databases">
        <title>Legionella qingyii sp.nov., whole genome shotgun sequence.</title>
        <authorList>
            <person name="Wu H."/>
            <person name="Zhu Q."/>
            <person name="Hu C."/>
        </authorList>
    </citation>
    <scope>NUCLEOTIDE SEQUENCE [LARGE SCALE GENOMIC DNA]</scope>
    <source>
        <strain evidence="1 2">HEB18</strain>
    </source>
</reference>
<dbReference type="EMBL" id="QHJG01000046">
    <property type="protein sequence ID" value="PWY54080.1"/>
    <property type="molecule type" value="Genomic_DNA"/>
</dbReference>
<protein>
    <submittedName>
        <fullName evidence="1">Uncharacterized protein</fullName>
    </submittedName>
</protein>
<name>A0A317U125_9GAMM</name>